<dbReference type="PANTHER" id="PTHR30437">
    <property type="entry name" value="TRANSCRIPTION ELONGATION FACTOR GREA"/>
    <property type="match status" value="1"/>
</dbReference>
<sequence>MNQVDDNGRGKASPSRRLKPKISITASDHARLRSLAEAATTRMPDVADWLADELDRARIIRDERPTSGVVRMGDGVAFRDNTTGQVQTVSLVYPDEADITLKKISVLTPIGVALIGMSAGESISWQTRTGEVRDLTVTEVLPK</sequence>
<gene>
    <name evidence="4" type="ORF">RPMA_26950</name>
</gene>
<proteinExistence type="predicted"/>
<name>A0ABX8AE70_9BRAD</name>
<dbReference type="Gene3D" id="3.10.50.30">
    <property type="entry name" value="Transcription elongation factor, GreA/GreB, C-terminal domain"/>
    <property type="match status" value="1"/>
</dbReference>
<dbReference type="Proteomes" id="UP000682843">
    <property type="component" value="Chromosome"/>
</dbReference>
<dbReference type="RefSeq" id="WP_211910789.1">
    <property type="nucleotide sequence ID" value="NZ_CP036498.1"/>
</dbReference>
<dbReference type="InterPro" id="IPR001437">
    <property type="entry name" value="Tscrpt_elong_fac_GreA/B_C"/>
</dbReference>
<feature type="domain" description="Regulator of nucleoside diphosphate kinase N-terminal" evidence="3">
    <location>
        <begin position="20"/>
        <end position="59"/>
    </location>
</feature>
<dbReference type="GO" id="GO:0016301">
    <property type="term" value="F:kinase activity"/>
    <property type="evidence" value="ECO:0007669"/>
    <property type="project" value="UniProtKB-KW"/>
</dbReference>
<dbReference type="InterPro" id="IPR036953">
    <property type="entry name" value="GreA/GreB_C_sf"/>
</dbReference>
<dbReference type="SUPFAM" id="SSF54534">
    <property type="entry name" value="FKBP-like"/>
    <property type="match status" value="1"/>
</dbReference>
<dbReference type="InterPro" id="IPR029462">
    <property type="entry name" value="Rnk_N"/>
</dbReference>
<organism evidence="4 5">
    <name type="scientific">Tardiphaga alba</name>
    <dbReference type="NCBI Taxonomy" id="340268"/>
    <lineage>
        <taxon>Bacteria</taxon>
        <taxon>Pseudomonadati</taxon>
        <taxon>Pseudomonadota</taxon>
        <taxon>Alphaproteobacteria</taxon>
        <taxon>Hyphomicrobiales</taxon>
        <taxon>Nitrobacteraceae</taxon>
        <taxon>Tardiphaga</taxon>
    </lineage>
</organism>
<keyword evidence="4" id="KW-0808">Transferase</keyword>
<evidence type="ECO:0000313" key="4">
    <source>
        <dbReference type="EMBL" id="QUS42053.1"/>
    </source>
</evidence>
<evidence type="ECO:0000256" key="1">
    <source>
        <dbReference type="SAM" id="MobiDB-lite"/>
    </source>
</evidence>
<dbReference type="InterPro" id="IPR023459">
    <property type="entry name" value="Tscrpt_elong_fac_GreA/B_fam"/>
</dbReference>
<reference evidence="4 5" key="1">
    <citation type="submission" date="2019-02" db="EMBL/GenBank/DDBJ databases">
        <title>Emended description of the genus Rhodopseudomonas and description of Rhodopseudomonas albus sp. nov., a non-phototrophic, heavy-metal-tolerant bacterium isolated from garden soil.</title>
        <authorList>
            <person name="Bao Z."/>
            <person name="Cao W.W."/>
            <person name="Sato Y."/>
            <person name="Nishizawa T."/>
            <person name="Zhao J."/>
            <person name="Guo Y."/>
            <person name="Ohta H."/>
        </authorList>
    </citation>
    <scope>NUCLEOTIDE SEQUENCE [LARGE SCALE GENOMIC DNA]</scope>
    <source>
        <strain evidence="4 5">SK50-23</strain>
    </source>
</reference>
<accession>A0ABX8AE70</accession>
<feature type="region of interest" description="Disordered" evidence="1">
    <location>
        <begin position="1"/>
        <end position="20"/>
    </location>
</feature>
<feature type="domain" description="Transcription elongation factor GreA/GreB C-terminal" evidence="2">
    <location>
        <begin position="66"/>
        <end position="140"/>
    </location>
</feature>
<evidence type="ECO:0000313" key="5">
    <source>
        <dbReference type="Proteomes" id="UP000682843"/>
    </source>
</evidence>
<keyword evidence="5" id="KW-1185">Reference proteome</keyword>
<dbReference type="Pfam" id="PF14760">
    <property type="entry name" value="Rnk_N"/>
    <property type="match status" value="1"/>
</dbReference>
<dbReference type="Pfam" id="PF01272">
    <property type="entry name" value="GreA_GreB"/>
    <property type="match status" value="1"/>
</dbReference>
<evidence type="ECO:0000259" key="3">
    <source>
        <dbReference type="Pfam" id="PF14760"/>
    </source>
</evidence>
<dbReference type="Gene3D" id="1.10.286.20">
    <property type="match status" value="1"/>
</dbReference>
<dbReference type="EMBL" id="CP036498">
    <property type="protein sequence ID" value="QUS42053.1"/>
    <property type="molecule type" value="Genomic_DNA"/>
</dbReference>
<keyword evidence="4" id="KW-0418">Kinase</keyword>
<protein>
    <submittedName>
        <fullName evidence="4">Nucleoside diphosphate kinase regulator</fullName>
    </submittedName>
</protein>
<dbReference type="NCBIfam" id="NF004396">
    <property type="entry name" value="PRK05753.1"/>
    <property type="match status" value="1"/>
</dbReference>
<dbReference type="PANTHER" id="PTHR30437:SF5">
    <property type="entry name" value="REGULATOR OF NUCLEOSIDE DIPHOSPHATE KINASE"/>
    <property type="match status" value="1"/>
</dbReference>
<evidence type="ECO:0000259" key="2">
    <source>
        <dbReference type="Pfam" id="PF01272"/>
    </source>
</evidence>